<dbReference type="AlphaFoldDB" id="A0A2T2WJL7"/>
<reference evidence="9 10" key="1">
    <citation type="journal article" date="2014" name="BMC Genomics">
        <title>Comparison of environmental and isolate Sulfobacillus genomes reveals diverse carbon, sulfur, nitrogen, and hydrogen metabolisms.</title>
        <authorList>
            <person name="Justice N.B."/>
            <person name="Norman A."/>
            <person name="Brown C.T."/>
            <person name="Singh A."/>
            <person name="Thomas B.C."/>
            <person name="Banfield J.F."/>
        </authorList>
    </citation>
    <scope>NUCLEOTIDE SEQUENCE [LARGE SCALE GENOMIC DNA]</scope>
    <source>
        <strain evidence="9">AMDSBA3</strain>
    </source>
</reference>
<keyword evidence="2" id="KW-0227">DNA damage</keyword>
<dbReference type="Pfam" id="PF12705">
    <property type="entry name" value="PDDEXK_1"/>
    <property type="match status" value="1"/>
</dbReference>
<evidence type="ECO:0000313" key="10">
    <source>
        <dbReference type="Proteomes" id="UP000241848"/>
    </source>
</evidence>
<dbReference type="GO" id="GO:0006281">
    <property type="term" value="P:DNA repair"/>
    <property type="evidence" value="ECO:0007669"/>
    <property type="project" value="UniProtKB-KW"/>
</dbReference>
<dbReference type="Gene3D" id="3.90.320.10">
    <property type="match status" value="1"/>
</dbReference>
<dbReference type="InterPro" id="IPR011604">
    <property type="entry name" value="PDDEXK-like_dom_sf"/>
</dbReference>
<keyword evidence="1" id="KW-0547">Nucleotide-binding</keyword>
<organism evidence="9 10">
    <name type="scientific">Sulfobacillus acidophilus</name>
    <dbReference type="NCBI Taxonomy" id="53633"/>
    <lineage>
        <taxon>Bacteria</taxon>
        <taxon>Bacillati</taxon>
        <taxon>Bacillota</taxon>
        <taxon>Clostridia</taxon>
        <taxon>Eubacteriales</taxon>
        <taxon>Clostridiales Family XVII. Incertae Sedis</taxon>
        <taxon>Sulfobacillus</taxon>
    </lineage>
</organism>
<evidence type="ECO:0000256" key="4">
    <source>
        <dbReference type="ARBA" id="ARBA00022806"/>
    </source>
</evidence>
<sequence>MPVAKTTKNSRPPRSFPPSLAGTCLRYAVMEVLGFGRLIDEESQLAMHAGSALHKTFQEELMRGRAMCRVEVAVKDETWGVSGRMDALLETGKGALVVEYKTVASQRFDAIAADGPLFSHWAQLQLYIAVGQLAGGVLVVDERPQGRRIIFSADPDPSWTVWLKARISQVKQHQSMRKLPEREISSACLTCDRWRRCFADPDVRDREVVAHPQWEPRPVAPDTRRFHLASDIVS</sequence>
<evidence type="ECO:0000256" key="1">
    <source>
        <dbReference type="ARBA" id="ARBA00022741"/>
    </source>
</evidence>
<feature type="domain" description="PD-(D/E)XK endonuclease-like" evidence="8">
    <location>
        <begin position="51"/>
        <end position="197"/>
    </location>
</feature>
<keyword evidence="4" id="KW-0347">Helicase</keyword>
<accession>A0A2T2WJL7</accession>
<name>A0A2T2WJL7_9FIRM</name>
<keyword evidence="3" id="KW-0378">Hydrolase</keyword>
<dbReference type="Proteomes" id="UP000241848">
    <property type="component" value="Unassembled WGS sequence"/>
</dbReference>
<evidence type="ECO:0000256" key="5">
    <source>
        <dbReference type="ARBA" id="ARBA00022840"/>
    </source>
</evidence>
<dbReference type="GO" id="GO:0004386">
    <property type="term" value="F:helicase activity"/>
    <property type="evidence" value="ECO:0007669"/>
    <property type="project" value="UniProtKB-KW"/>
</dbReference>
<dbReference type="EMBL" id="PXYV01000017">
    <property type="protein sequence ID" value="PSR22416.1"/>
    <property type="molecule type" value="Genomic_DNA"/>
</dbReference>
<evidence type="ECO:0000256" key="2">
    <source>
        <dbReference type="ARBA" id="ARBA00022763"/>
    </source>
</evidence>
<evidence type="ECO:0000259" key="8">
    <source>
        <dbReference type="Pfam" id="PF12705"/>
    </source>
</evidence>
<dbReference type="InterPro" id="IPR038726">
    <property type="entry name" value="PDDEXK_AddAB-type"/>
</dbReference>
<protein>
    <recommendedName>
        <fullName evidence="8">PD-(D/E)XK endonuclease-like domain-containing protein</fullName>
    </recommendedName>
</protein>
<dbReference type="GO" id="GO:0003677">
    <property type="term" value="F:DNA binding"/>
    <property type="evidence" value="ECO:0007669"/>
    <property type="project" value="UniProtKB-KW"/>
</dbReference>
<dbReference type="GO" id="GO:0016787">
    <property type="term" value="F:hydrolase activity"/>
    <property type="evidence" value="ECO:0007669"/>
    <property type="project" value="UniProtKB-KW"/>
</dbReference>
<comment type="caution">
    <text evidence="9">The sequence shown here is derived from an EMBL/GenBank/DDBJ whole genome shotgun (WGS) entry which is preliminary data.</text>
</comment>
<evidence type="ECO:0000256" key="3">
    <source>
        <dbReference type="ARBA" id="ARBA00022801"/>
    </source>
</evidence>
<keyword evidence="6" id="KW-0238">DNA-binding</keyword>
<evidence type="ECO:0000256" key="6">
    <source>
        <dbReference type="ARBA" id="ARBA00023125"/>
    </source>
</evidence>
<evidence type="ECO:0000313" key="9">
    <source>
        <dbReference type="EMBL" id="PSR22416.1"/>
    </source>
</evidence>
<evidence type="ECO:0000256" key="7">
    <source>
        <dbReference type="ARBA" id="ARBA00023204"/>
    </source>
</evidence>
<keyword evidence="7" id="KW-0234">DNA repair</keyword>
<dbReference type="GO" id="GO:0005524">
    <property type="term" value="F:ATP binding"/>
    <property type="evidence" value="ECO:0007669"/>
    <property type="project" value="UniProtKB-KW"/>
</dbReference>
<gene>
    <name evidence="9" type="ORF">C7B45_06770</name>
</gene>
<keyword evidence="5" id="KW-0067">ATP-binding</keyword>
<proteinExistence type="predicted"/>